<accession>A0ABW0QXJ4</accession>
<reference evidence="2" key="1">
    <citation type="journal article" date="2019" name="Int. J. Syst. Evol. Microbiol.">
        <title>The Global Catalogue of Microorganisms (GCM) 10K type strain sequencing project: providing services to taxonomists for standard genome sequencing and annotation.</title>
        <authorList>
            <consortium name="The Broad Institute Genomics Platform"/>
            <consortium name="The Broad Institute Genome Sequencing Center for Infectious Disease"/>
            <person name="Wu L."/>
            <person name="Ma J."/>
        </authorList>
    </citation>
    <scope>NUCLEOTIDE SEQUENCE [LARGE SCALE GENOMIC DNA]</scope>
    <source>
        <strain evidence="2">CGMCC 1.18578</strain>
    </source>
</reference>
<dbReference type="CDD" id="cd02795">
    <property type="entry name" value="CBM6-CBM35-CBM36_like"/>
    <property type="match status" value="1"/>
</dbReference>
<dbReference type="Proteomes" id="UP001596108">
    <property type="component" value="Unassembled WGS sequence"/>
</dbReference>
<dbReference type="CDD" id="cd14489">
    <property type="entry name" value="CBM_SBP_bac_1_like"/>
    <property type="match status" value="1"/>
</dbReference>
<keyword evidence="2" id="KW-1185">Reference proteome</keyword>
<sequence length="927" mass="105055">MPDFVAVTDSDETNEYDEYLNNAQGVDRPSQVIRIEGEGYSKTDGEGFEIADHYQGLDGTAVITPDAGSISWNVNVDQPGLYNVRIHYYPIEGKSSSIEREFAINQEVPFKGAEIILLNRLWGNRDAEIKRDDRGNDLRPRQVEKPAWQLAPFTDNEGNYDEPYLFKFGKGTQTLSLTALREPMAIDYIELYQEKTLKSYAETKSGYEAEGIGASNDQYLLVQAEDAVLKSAPTLFPISDRSDAAVVPQDDAKIRINTIGGVNWKLPGQWIEWEVDVKQDGLYQIALKRKQDQLRGVYATRSLTIDGEYPFNEMKRLRFDFDRQWQMDLLGGDEPYLFHLTKGKHLIRMTVTMGDFAPLVRTIQSSVLQLNEMYRKILIITSNTPDPYRDYQLEKRIPEMVDVFKKQAETIQSVADYLEEATGEVSDKVAVLHTMVRQLEAMAKEPETVAKRLGSFKINIGALGTWLLTVREQPLTLDYLVVSSPNMKLPKANAAFIDTSKHELGSFVASYTQDYDSIGNTGKSEQSVDVWITTGRDQAQVLKGLIDDSFTPETNISVHLKLVPGNVLLPATLAGEGPDVAMQIGEDVPVNYAMRKAAADLSGFADFKDVASQFRDSAMEPYKYKGGVYALPEQQTFPMLFYRKDILKELNLEVPKTWQDVYNMIAVLQKHNMSFWLPVEDPTKSQVGVPNAIFSMLLYQHGGAFYRDDGKQSGLDSDTSMEMFKKWTQFYTNYKFPLIADFPNRFRVGEMPIGIADYTTYNMLTVTAPEIKGLWDFTMVPGTEMEDGTVNHAVASHTTSVMMLENANDKQAAWEFMKWWTSKETQLAYGREMEGLLGESARYPTANIEALEELPWPIKDYKNLASQWQWVQGIPQVPGGYFTGRHLDNAFRKVVNAGENPREALSDYILYINDEISLKRKEFKLSN</sequence>
<organism evidence="1 2">
    <name type="scientific">Cohnella yongneupensis</name>
    <dbReference type="NCBI Taxonomy" id="425006"/>
    <lineage>
        <taxon>Bacteria</taxon>
        <taxon>Bacillati</taxon>
        <taxon>Bacillota</taxon>
        <taxon>Bacilli</taxon>
        <taxon>Bacillales</taxon>
        <taxon>Paenibacillaceae</taxon>
        <taxon>Cohnella</taxon>
    </lineage>
</organism>
<dbReference type="EMBL" id="JBHSNC010000024">
    <property type="protein sequence ID" value="MFC5529473.1"/>
    <property type="molecule type" value="Genomic_DNA"/>
</dbReference>
<dbReference type="Gene3D" id="3.40.190.10">
    <property type="entry name" value="Periplasmic binding protein-like II"/>
    <property type="match status" value="1"/>
</dbReference>
<dbReference type="PANTHER" id="PTHR43649:SF27">
    <property type="entry name" value="EXTRACELLULAR SOLUTE-BINDING PROTEIN FAMILY 1"/>
    <property type="match status" value="1"/>
</dbReference>
<evidence type="ECO:0000313" key="2">
    <source>
        <dbReference type="Proteomes" id="UP001596108"/>
    </source>
</evidence>
<comment type="caution">
    <text evidence="1">The sequence shown here is derived from an EMBL/GenBank/DDBJ whole genome shotgun (WGS) entry which is preliminary data.</text>
</comment>
<evidence type="ECO:0000313" key="1">
    <source>
        <dbReference type="EMBL" id="MFC5529473.1"/>
    </source>
</evidence>
<dbReference type="InterPro" id="IPR050490">
    <property type="entry name" value="Bact_solute-bd_prot1"/>
</dbReference>
<gene>
    <name evidence="1" type="ORF">ACFPQ4_08430</name>
</gene>
<dbReference type="RefSeq" id="WP_378111398.1">
    <property type="nucleotide sequence ID" value="NZ_JBHSNC010000024.1"/>
</dbReference>
<dbReference type="InterPro" id="IPR006059">
    <property type="entry name" value="SBP"/>
</dbReference>
<dbReference type="SUPFAM" id="SSF53850">
    <property type="entry name" value="Periplasmic binding protein-like II"/>
    <property type="match status" value="1"/>
</dbReference>
<proteinExistence type="predicted"/>
<dbReference type="PANTHER" id="PTHR43649">
    <property type="entry name" value="ARABINOSE-BINDING PROTEIN-RELATED"/>
    <property type="match status" value="1"/>
</dbReference>
<dbReference type="Gene3D" id="2.60.120.260">
    <property type="entry name" value="Galactose-binding domain-like"/>
    <property type="match status" value="2"/>
</dbReference>
<dbReference type="Pfam" id="PF01547">
    <property type="entry name" value="SBP_bac_1"/>
    <property type="match status" value="1"/>
</dbReference>
<name>A0ABW0QXJ4_9BACL</name>
<protein>
    <submittedName>
        <fullName evidence="1">Extracellular solute-binding protein</fullName>
    </submittedName>
</protein>